<dbReference type="RefSeq" id="WP_285273166.1">
    <property type="nucleotide sequence ID" value="NZ_JASNVW010000001.1"/>
</dbReference>
<evidence type="ECO:0000313" key="7">
    <source>
        <dbReference type="Proteomes" id="UP001529235"/>
    </source>
</evidence>
<keyword evidence="4" id="KW-1133">Transmembrane helix</keyword>
<protein>
    <submittedName>
        <fullName evidence="6">ABC transporter substrate-binding protein</fullName>
    </submittedName>
</protein>
<keyword evidence="2" id="KW-0813">Transport</keyword>
<dbReference type="EMBL" id="JASNVW010000001">
    <property type="protein sequence ID" value="MDK6028195.1"/>
    <property type="molecule type" value="Genomic_DNA"/>
</dbReference>
<dbReference type="PANTHER" id="PTHR30290:SF9">
    <property type="entry name" value="OLIGOPEPTIDE-BINDING PROTEIN APPA"/>
    <property type="match status" value="1"/>
</dbReference>
<dbReference type="SUPFAM" id="SSF58113">
    <property type="entry name" value="Apolipoprotein A-I"/>
    <property type="match status" value="1"/>
</dbReference>
<accession>A0ABD4Z7B2</accession>
<dbReference type="AlphaFoldDB" id="A0ABD4Z7B2"/>
<keyword evidence="4" id="KW-0812">Transmembrane</keyword>
<evidence type="ECO:0000256" key="3">
    <source>
        <dbReference type="ARBA" id="ARBA00022729"/>
    </source>
</evidence>
<dbReference type="PANTHER" id="PTHR30290">
    <property type="entry name" value="PERIPLASMIC BINDING COMPONENT OF ABC TRANSPORTER"/>
    <property type="match status" value="1"/>
</dbReference>
<sequence>MKKVMNGVKTIFSIALATILLLSIVAPLTIQAQRILPAYTKRIEFVRVPLEDVPAKLGREIDVYLFGLRPAQAVQLAGRTDIKLYQAAAGLLDIILNPAPVTILKYKGKVTKDDVSKALGLPVEAINTYYSEKEGVTSIELCVKPKTIPSGYEVARDTGLKINPFCFKQVRFAMNYMVDRDFIIREIMKGFGIPMYTNYGPADPMYADIVDIVAKYRFTFDPSYAYQLVSDVLTKVGAKFEGGTWIYDGEPIKVTFIIRTEDERKNIGETVAAAIEQNLGFKVDRVMLTFGEAITRVYGTDPMEFQWHLYTEGWGRGALERWDPGMLAQFAAPWLGYMPGWQEAEYWNYRNETIDELSQKAALGLFKSKDEFLECIRKGTEMAIQESIRIWIAARTDVYAAVTNLEGVTLDLGAGLRNTVFNARNWRIAGKDTITVGHLWIWTARTAWNIFGGFTDVYSVDPERATFDPWSWRHPFNGEPIPIRVTWSVTTAGPDGKLDVPSDAIKWDPNKGWVQVGPGVNATSKVVFDLSKYLGYYWHHGVNITWADVLGYIAMVFDAAYNSTKAKIESKIASTLQTSLQPFVAFRPLIEEKKLEVYINFWHFDPNYIADYAVLNPINPIELVAAQAYLGYDKQTYALTDTRAAATKLPWLSVVLRDHAADVKKALQEMSYEYVARYTNVPGLYTISRDEWSKRVQALTSWIDKYGSAWVSNGPYMLVLYDKDAQRLVLERFEPPAYPIRPDALYYGIPQPNVILSISVPTVSPGAEAIVIVEVSGKFPLHVIYMIQDMKTKDILYSGKVTTTREEVRIVLPSLVTAKLNEFSNYEFIVVVYGDEVTQPAQKSAILTTGLAAGAVSELRERISELEKGLQSVRESVSSVQKTTQELSTKLESVSTELRKELETQLGTVGKTVSSSLDQLAKTLSSGLSETSRSLSISITNMSKSLTELLATIAQDTTSIKQGLQQQRDLTTTLSRDIGDLRTSIDSLADAISGLKSSLNTLTTLVIVTLVLSLASVIAAVVAVIRR</sequence>
<evidence type="ECO:0000259" key="5">
    <source>
        <dbReference type="Pfam" id="PF00496"/>
    </source>
</evidence>
<feature type="transmembrane region" description="Helical" evidence="4">
    <location>
        <begin position="1002"/>
        <end position="1025"/>
    </location>
</feature>
<dbReference type="InterPro" id="IPR039424">
    <property type="entry name" value="SBP_5"/>
</dbReference>
<dbReference type="InterPro" id="IPR000914">
    <property type="entry name" value="SBP_5_dom"/>
</dbReference>
<feature type="domain" description="Solute-binding protein family 5" evidence="5">
    <location>
        <begin position="144"/>
        <end position="317"/>
    </location>
</feature>
<proteinExistence type="inferred from homology"/>
<dbReference type="SUPFAM" id="SSF53850">
    <property type="entry name" value="Periplasmic binding protein-like II"/>
    <property type="match status" value="1"/>
</dbReference>
<gene>
    <name evidence="6" type="ORF">QPL79_02295</name>
</gene>
<reference evidence="6 7" key="1">
    <citation type="submission" date="2023-05" db="EMBL/GenBank/DDBJ databases">
        <title>A new hyperthermophilic archaea 'Ignisphaera cupida' sp. nov. and description of the family 'Ignisphaeraceae' fam. nov.</title>
        <authorList>
            <person name="Podosokorskaya O.A."/>
            <person name="Elcheninov A.G."/>
            <person name="Klukina A."/>
            <person name="Merkel A.Y."/>
        </authorList>
    </citation>
    <scope>NUCLEOTIDE SEQUENCE [LARGE SCALE GENOMIC DNA]</scope>
    <source>
        <strain evidence="6 7">4213-co</strain>
    </source>
</reference>
<dbReference type="Proteomes" id="UP001529235">
    <property type="component" value="Unassembled WGS sequence"/>
</dbReference>
<keyword evidence="3" id="KW-0732">Signal</keyword>
<evidence type="ECO:0000256" key="4">
    <source>
        <dbReference type="SAM" id="Phobius"/>
    </source>
</evidence>
<keyword evidence="4" id="KW-0472">Membrane</keyword>
<dbReference type="Gene3D" id="3.10.105.10">
    <property type="entry name" value="Dipeptide-binding Protein, Domain 3"/>
    <property type="match status" value="1"/>
</dbReference>
<keyword evidence="7" id="KW-1185">Reference proteome</keyword>
<evidence type="ECO:0000256" key="2">
    <source>
        <dbReference type="ARBA" id="ARBA00022448"/>
    </source>
</evidence>
<organism evidence="6 7">
    <name type="scientific">Ignisphaera cupida</name>
    <dbReference type="NCBI Taxonomy" id="3050454"/>
    <lineage>
        <taxon>Archaea</taxon>
        <taxon>Thermoproteota</taxon>
        <taxon>Thermoprotei</taxon>
        <taxon>Desulfurococcales</taxon>
        <taxon>Desulfurococcaceae</taxon>
        <taxon>Ignisphaera</taxon>
    </lineage>
</organism>
<dbReference type="Gene3D" id="1.20.120.20">
    <property type="entry name" value="Apolipoprotein"/>
    <property type="match status" value="1"/>
</dbReference>
<evidence type="ECO:0000256" key="1">
    <source>
        <dbReference type="ARBA" id="ARBA00005695"/>
    </source>
</evidence>
<dbReference type="Pfam" id="PF00496">
    <property type="entry name" value="SBP_bac_5"/>
    <property type="match status" value="1"/>
</dbReference>
<evidence type="ECO:0000313" key="6">
    <source>
        <dbReference type="EMBL" id="MDK6028195.1"/>
    </source>
</evidence>
<name>A0ABD4Z7B2_9CREN</name>
<comment type="caution">
    <text evidence="6">The sequence shown here is derived from an EMBL/GenBank/DDBJ whole genome shotgun (WGS) entry which is preliminary data.</text>
</comment>
<comment type="similarity">
    <text evidence="1">Belongs to the bacterial solute-binding protein 5 family.</text>
</comment>